<dbReference type="Pfam" id="PF07496">
    <property type="entry name" value="zf-CW"/>
    <property type="match status" value="1"/>
</dbReference>
<evidence type="ECO:0000313" key="6">
    <source>
        <dbReference type="EMBL" id="CAK7348262.1"/>
    </source>
</evidence>
<dbReference type="GO" id="GO:0008270">
    <property type="term" value="F:zinc ion binding"/>
    <property type="evidence" value="ECO:0007669"/>
    <property type="project" value="UniProtKB-KW"/>
</dbReference>
<feature type="compositionally biased region" description="Basic and acidic residues" evidence="4">
    <location>
        <begin position="489"/>
        <end position="498"/>
    </location>
</feature>
<evidence type="ECO:0000256" key="1">
    <source>
        <dbReference type="ARBA" id="ARBA00022723"/>
    </source>
</evidence>
<dbReference type="Pfam" id="PF24756">
    <property type="entry name" value="THD_CWZF3-5-7"/>
    <property type="match status" value="2"/>
</dbReference>
<dbReference type="PANTHER" id="PTHR46524:SF7">
    <property type="entry name" value="CW-TYPE ZINC FINGER"/>
    <property type="match status" value="1"/>
</dbReference>
<gene>
    <name evidence="6" type="ORF">DCAF_LOCUS20958</name>
</gene>
<feature type="region of interest" description="Disordered" evidence="4">
    <location>
        <begin position="944"/>
        <end position="964"/>
    </location>
</feature>
<evidence type="ECO:0000256" key="2">
    <source>
        <dbReference type="ARBA" id="ARBA00022771"/>
    </source>
</evidence>
<feature type="region of interest" description="Disordered" evidence="4">
    <location>
        <begin position="489"/>
        <end position="553"/>
    </location>
</feature>
<feature type="region of interest" description="Disordered" evidence="4">
    <location>
        <begin position="93"/>
        <end position="130"/>
    </location>
</feature>
<dbReference type="PANTHER" id="PTHR46524">
    <property type="entry name" value="CW-TYPE ZINC FINGER"/>
    <property type="match status" value="1"/>
</dbReference>
<feature type="region of interest" description="Disordered" evidence="4">
    <location>
        <begin position="1"/>
        <end position="26"/>
    </location>
</feature>
<feature type="compositionally biased region" description="Basic and acidic residues" evidence="4">
    <location>
        <begin position="1225"/>
        <end position="1236"/>
    </location>
</feature>
<proteinExistence type="predicted"/>
<evidence type="ECO:0000256" key="3">
    <source>
        <dbReference type="ARBA" id="ARBA00022833"/>
    </source>
</evidence>
<keyword evidence="7" id="KW-1185">Reference proteome</keyword>
<comment type="caution">
    <text evidence="6">The sequence shown here is derived from an EMBL/GenBank/DDBJ whole genome shotgun (WGS) entry which is preliminary data.</text>
</comment>
<feature type="region of interest" description="Disordered" evidence="4">
    <location>
        <begin position="454"/>
        <end position="473"/>
    </location>
</feature>
<feature type="compositionally biased region" description="Low complexity" evidence="4">
    <location>
        <begin position="205"/>
        <end position="218"/>
    </location>
</feature>
<sequence>MEDIELEEGEAYSYHNINNNNDDDYDASMDPDTTLSYIDEKLQDVLGHFQKDFEGGVSAENLGESMYLRRAKFGGYGSFLPTYQRSPVWSHSRTSPKIQHCNASRSPNNLQMEGGRRSSVSSSTTSQLVRLEPSSTVLKESVKQEAHLPSTHFSEELFPRDESVNKKSASLPDQKMLKVRIKVGSDNLSTKKNAAIYSGLGLDVSPSSSLDDSPSESEGMSHEPQDAHLESPAHILLIMTSFPVHGGLLLSPLSDDLLHLKEKEKLLKDSECLPVQRFGPESSCIVVNGSSSVKGDGTMFGEKQMKSIVRNELSAESKNDINKNSVSGVGVISKLIELDTFDCEELVSNTLKLPPLSNSYSGVAGTSKGMGRASKMSKGTMSDKVFSSLAKEEPHVPILAQESGWIKNSKSKFSGKVWEDRKASTLGSDSVSLWKDGHRKVEKPLESVKIDSNVSKGRKALNQAPTEPPKQNADEKAMFYEQEGMKLPHVKESSSEGKKKLKGSQSHDTVVDEAPNESLRFGSSLVPKNKKSSYADNYTTKGESGDLKLQKNSGKTGDRYRDFFGDMELEQEEIQRSALVKSYEDRPEDFEMVEKSTVGTNSMSKEQSSSKKVDKLLTSEAFPTAASIGAVHNGGGPIADTAPGEENWVCCDKCQKWRLLPPCTNPDDLPEKWLCSMLDWLPGMNRCSFSEDETTLATWSLRQNNTGGVISKVTVADVRYPDQSHQNFSLHAVLPNGRKQHGLKELPNMMYKEDGPTQLSNPTKKSLLVSVINGNLNDVKPAPIVSEPDSLKLSKSSNLAVDKHKHKPREKHRGLDNCSEPGSGFKIAFYAYNFLFLKLENLISLLKHTGGGSKRSKGKVKRGSDQDCFRENKKIRIEGLPEDWMSDHGGAIEKVDPTSSNGLATMSSGKNLPKYNDCTSKNIKHFEKDRPQLSAKKLKGDVRLSSDNGSVDMVNCDDRDTKKRKVKEIHDAQLYLGSVPNTGHHIQDSNILAKEEFSENDYGKNKKARVSRSEGKEANGSKSYSRTDKKGSHRKNPQLVHELGSTLSQRSLDGVDSLKRDSGSLHLAATSSSSKVSGSHKTKANFHDAKGSPVESVSSSPMRVSKSEKLTSARKNVTKKDDSADAGFFALGGPQRFPDGEDDGGSDRSRTARNAKTLVQNVSSSDIANGLLTDGGVDILSQNTPYLSKPAALNQCHDDETQNKSHDLVNGYRPTKSGKHSSSQSKDKNRNFNSEFKNEVKVSKTFNAQAPLRGVNPTNCKNKTEVEFWINSEENENRYVEKKDSAGQVLSDDSKTENQLNVGGPGGSDVKIGGTDNHNTASTLNQSVQIDGETVSERGKSQSLPPGGAQNETIADCPHPNSASAGDNEMKESKQIRKADHPNRIHHRLSSSKNASSNGHRVRDLDAPSPVKRDSSSQAANSAMKEAKNLKHMADRLKNSGSNLESTRLYFEAALKFLHGASLLETCGGDNAKNGEPMQVYSSTAKLCETMESCLFYLFVYLFKIATRRLLLFRFCAHEYEKCDDMAGAALAYKCMEVAYMRAIYSSHTNANRDRHELQMALQIIPPGIAYTSEVSNNLRTWF</sequence>
<evidence type="ECO:0000256" key="4">
    <source>
        <dbReference type="SAM" id="MobiDB-lite"/>
    </source>
</evidence>
<feature type="domain" description="CW-type" evidence="5">
    <location>
        <begin position="642"/>
        <end position="695"/>
    </location>
</feature>
<feature type="region of interest" description="Disordered" evidence="4">
    <location>
        <begin position="1279"/>
        <end position="1429"/>
    </location>
</feature>
<dbReference type="EMBL" id="CAWUPB010001173">
    <property type="protein sequence ID" value="CAK7348262.1"/>
    <property type="molecule type" value="Genomic_DNA"/>
</dbReference>
<keyword evidence="3" id="KW-0862">Zinc</keyword>
<dbReference type="InterPro" id="IPR056406">
    <property type="entry name" value="THD_CWZF3/5/7"/>
</dbReference>
<protein>
    <recommendedName>
        <fullName evidence="5">CW-type domain-containing protein</fullName>
    </recommendedName>
</protein>
<reference evidence="6 7" key="1">
    <citation type="submission" date="2024-01" db="EMBL/GenBank/DDBJ databases">
        <authorList>
            <person name="Waweru B."/>
        </authorList>
    </citation>
    <scope>NUCLEOTIDE SEQUENCE [LARGE SCALE GENOMIC DNA]</scope>
</reference>
<feature type="compositionally biased region" description="Acidic residues" evidence="4">
    <location>
        <begin position="1"/>
        <end position="10"/>
    </location>
</feature>
<feature type="compositionally biased region" description="Basic and acidic residues" evidence="4">
    <location>
        <begin position="1011"/>
        <end position="1030"/>
    </location>
</feature>
<dbReference type="Proteomes" id="UP001314170">
    <property type="component" value="Unassembled WGS sequence"/>
</dbReference>
<feature type="compositionally biased region" description="Polar residues" evidence="4">
    <location>
        <begin position="532"/>
        <end position="542"/>
    </location>
</feature>
<feature type="compositionally biased region" description="Polar residues" evidence="4">
    <location>
        <begin position="93"/>
        <end position="111"/>
    </location>
</feature>
<evidence type="ECO:0000313" key="7">
    <source>
        <dbReference type="Proteomes" id="UP001314170"/>
    </source>
</evidence>
<keyword evidence="1" id="KW-0479">Metal-binding</keyword>
<dbReference type="Gene3D" id="3.30.40.100">
    <property type="match status" value="1"/>
</dbReference>
<feature type="compositionally biased region" description="Polar residues" evidence="4">
    <location>
        <begin position="1316"/>
        <end position="1329"/>
    </location>
</feature>
<dbReference type="PROSITE" id="PS51050">
    <property type="entry name" value="ZF_CW"/>
    <property type="match status" value="1"/>
</dbReference>
<feature type="compositionally biased region" description="Basic and acidic residues" evidence="4">
    <location>
        <begin position="1368"/>
        <end position="1383"/>
    </location>
</feature>
<dbReference type="InterPro" id="IPR011124">
    <property type="entry name" value="Znf_CW"/>
</dbReference>
<feature type="region of interest" description="Disordered" evidence="4">
    <location>
        <begin position="1066"/>
        <end position="1150"/>
    </location>
</feature>
<feature type="region of interest" description="Disordered" evidence="4">
    <location>
        <begin position="205"/>
        <end position="225"/>
    </location>
</feature>
<organism evidence="6 7">
    <name type="scientific">Dovyalis caffra</name>
    <dbReference type="NCBI Taxonomy" id="77055"/>
    <lineage>
        <taxon>Eukaryota</taxon>
        <taxon>Viridiplantae</taxon>
        <taxon>Streptophyta</taxon>
        <taxon>Embryophyta</taxon>
        <taxon>Tracheophyta</taxon>
        <taxon>Spermatophyta</taxon>
        <taxon>Magnoliopsida</taxon>
        <taxon>eudicotyledons</taxon>
        <taxon>Gunneridae</taxon>
        <taxon>Pentapetalae</taxon>
        <taxon>rosids</taxon>
        <taxon>fabids</taxon>
        <taxon>Malpighiales</taxon>
        <taxon>Salicaceae</taxon>
        <taxon>Flacourtieae</taxon>
        <taxon>Dovyalis</taxon>
    </lineage>
</organism>
<accession>A0AAV1SDL5</accession>
<dbReference type="InterPro" id="IPR055300">
    <property type="entry name" value="CWZF3/5/7"/>
</dbReference>
<feature type="compositionally biased region" description="Basic and acidic residues" evidence="4">
    <location>
        <begin position="1401"/>
        <end position="1415"/>
    </location>
</feature>
<evidence type="ECO:0000259" key="5">
    <source>
        <dbReference type="PROSITE" id="PS51050"/>
    </source>
</evidence>
<feature type="region of interest" description="Disordered" evidence="4">
    <location>
        <begin position="1000"/>
        <end position="1048"/>
    </location>
</feature>
<feature type="region of interest" description="Disordered" evidence="4">
    <location>
        <begin position="1199"/>
        <end position="1236"/>
    </location>
</feature>
<keyword evidence="2" id="KW-0863">Zinc-finger</keyword>
<feature type="compositionally biased region" description="Low complexity" evidence="4">
    <location>
        <begin position="1092"/>
        <end position="1104"/>
    </location>
</feature>
<name>A0AAV1SDL5_9ROSI</name>